<dbReference type="InterPro" id="IPR038717">
    <property type="entry name" value="Tc1-like_DDE_dom"/>
</dbReference>
<accession>A0ABS2XYS4</accession>
<feature type="non-terminal residue" evidence="4">
    <location>
        <position position="1"/>
    </location>
</feature>
<feature type="region of interest" description="Disordered" evidence="1">
    <location>
        <begin position="11"/>
        <end position="33"/>
    </location>
</feature>
<dbReference type="InterPro" id="IPR009057">
    <property type="entry name" value="Homeodomain-like_sf"/>
</dbReference>
<evidence type="ECO:0000259" key="2">
    <source>
        <dbReference type="Pfam" id="PF01498"/>
    </source>
</evidence>
<dbReference type="InterPro" id="IPR052338">
    <property type="entry name" value="Transposase_5"/>
</dbReference>
<protein>
    <submittedName>
        <fullName evidence="4">TCB1 transposase</fullName>
    </submittedName>
</protein>
<dbReference type="Gene3D" id="3.30.420.10">
    <property type="entry name" value="Ribonuclease H-like superfamily/Ribonuclease H"/>
    <property type="match status" value="2"/>
</dbReference>
<feature type="domain" description="Transposase Tc1-like" evidence="2">
    <location>
        <begin position="43"/>
        <end position="105"/>
    </location>
</feature>
<name>A0ABS2XYS4_POLSP</name>
<dbReference type="Pfam" id="PF01498">
    <property type="entry name" value="HTH_Tnp_Tc3_2"/>
    <property type="match status" value="1"/>
</dbReference>
<dbReference type="InterPro" id="IPR036397">
    <property type="entry name" value="RNaseH_sf"/>
</dbReference>
<feature type="non-terminal residue" evidence="4">
    <location>
        <position position="276"/>
    </location>
</feature>
<feature type="domain" description="Tc1-like transposase DDE" evidence="3">
    <location>
        <begin position="171"/>
        <end position="230"/>
    </location>
</feature>
<gene>
    <name evidence="4" type="primary">Tcb1_357</name>
    <name evidence="4" type="ORF">GTO93_0021989</name>
</gene>
<reference evidence="4" key="1">
    <citation type="journal article" date="2021" name="Cell">
        <title>Tracing the genetic footprints of vertebrate landing in non-teleost ray-finned fishes.</title>
        <authorList>
            <person name="Bi X."/>
            <person name="Wang K."/>
            <person name="Yang L."/>
            <person name="Pan H."/>
            <person name="Jiang H."/>
            <person name="Wei Q."/>
            <person name="Fang M."/>
            <person name="Yu H."/>
            <person name="Zhu C."/>
            <person name="Cai Y."/>
            <person name="He Y."/>
            <person name="Gan X."/>
            <person name="Zeng H."/>
            <person name="Yu D."/>
            <person name="Zhu Y."/>
            <person name="Jiang H."/>
            <person name="Qiu Q."/>
            <person name="Yang H."/>
            <person name="Zhang Y.E."/>
            <person name="Wang W."/>
            <person name="Zhu M."/>
            <person name="He S."/>
            <person name="Zhang G."/>
        </authorList>
    </citation>
    <scope>NUCLEOTIDE SEQUENCE</scope>
    <source>
        <strain evidence="4">Pddl_001</strain>
    </source>
</reference>
<evidence type="ECO:0000256" key="1">
    <source>
        <dbReference type="SAM" id="MobiDB-lite"/>
    </source>
</evidence>
<evidence type="ECO:0000313" key="4">
    <source>
        <dbReference type="EMBL" id="MBN3279507.1"/>
    </source>
</evidence>
<dbReference type="SUPFAM" id="SSF46689">
    <property type="entry name" value="Homeodomain-like"/>
    <property type="match status" value="1"/>
</dbReference>
<evidence type="ECO:0000313" key="5">
    <source>
        <dbReference type="Proteomes" id="UP001166093"/>
    </source>
</evidence>
<proteinExistence type="predicted"/>
<dbReference type="Pfam" id="PF13358">
    <property type="entry name" value="DDE_3"/>
    <property type="match status" value="1"/>
</dbReference>
<sequence>VSTVSYTIKRHLETGGNSDRKRSGRPKATTESEDKFLRVNSLRDRRLTGQQLQAQLNTGRSKQVSVSTVKRRLRAAGLTGRVAVRKPLLRWQNKKKRLAWAMKHRQWTTEDWMKVLWTVESKIEIFGSSCRVFVCRRVGEKMVPRCLTPTVKHGGGSVMVWGSFAGSRVSEFILQQDNDPKHTSRLCQNYLRRKEQDCRLQIMEWPAQSPDLNPIELVWDELERRVKAKQPTSATHLWELLQQCWEELSEQYLISIVERMPRVYSAVISAKGGIFD</sequence>
<dbReference type="PANTHER" id="PTHR23022:SF135">
    <property type="entry name" value="SI:DKEY-77F5.3"/>
    <property type="match status" value="1"/>
</dbReference>
<dbReference type="PANTHER" id="PTHR23022">
    <property type="entry name" value="TRANSPOSABLE ELEMENT-RELATED"/>
    <property type="match status" value="1"/>
</dbReference>
<keyword evidence="5" id="KW-1185">Reference proteome</keyword>
<dbReference type="Proteomes" id="UP001166093">
    <property type="component" value="Unassembled WGS sequence"/>
</dbReference>
<feature type="compositionally biased region" description="Basic and acidic residues" evidence="1">
    <location>
        <begin position="11"/>
        <end position="21"/>
    </location>
</feature>
<evidence type="ECO:0000259" key="3">
    <source>
        <dbReference type="Pfam" id="PF13358"/>
    </source>
</evidence>
<comment type="caution">
    <text evidence="4">The sequence shown here is derived from an EMBL/GenBank/DDBJ whole genome shotgun (WGS) entry which is preliminary data.</text>
</comment>
<dbReference type="InterPro" id="IPR002492">
    <property type="entry name" value="Transposase_Tc1-like"/>
</dbReference>
<organism evidence="4 5">
    <name type="scientific">Polyodon spathula</name>
    <name type="common">North American paddlefish</name>
    <name type="synonym">Squalus spathula</name>
    <dbReference type="NCBI Taxonomy" id="7913"/>
    <lineage>
        <taxon>Eukaryota</taxon>
        <taxon>Metazoa</taxon>
        <taxon>Chordata</taxon>
        <taxon>Craniata</taxon>
        <taxon>Vertebrata</taxon>
        <taxon>Euteleostomi</taxon>
        <taxon>Actinopterygii</taxon>
        <taxon>Chondrostei</taxon>
        <taxon>Acipenseriformes</taxon>
        <taxon>Polyodontidae</taxon>
        <taxon>Polyodon</taxon>
    </lineage>
</organism>
<dbReference type="EMBL" id="JAAWVQ010090019">
    <property type="protein sequence ID" value="MBN3279507.1"/>
    <property type="molecule type" value="Genomic_DNA"/>
</dbReference>